<reference evidence="1" key="2">
    <citation type="journal article" date="2015" name="Fish Shellfish Immunol.">
        <title>Early steps in the European eel (Anguilla anguilla)-Vibrio vulnificus interaction in the gills: Role of the RtxA13 toxin.</title>
        <authorList>
            <person name="Callol A."/>
            <person name="Pajuelo D."/>
            <person name="Ebbesson L."/>
            <person name="Teles M."/>
            <person name="MacKenzie S."/>
            <person name="Amaro C."/>
        </authorList>
    </citation>
    <scope>NUCLEOTIDE SEQUENCE</scope>
</reference>
<dbReference type="AlphaFoldDB" id="A0A0E9SGX7"/>
<sequence>MHCLRWFLCKGGGGGFHWPNAGQEPTLLTTSYHIVFVHFYNFF</sequence>
<evidence type="ECO:0000313" key="1">
    <source>
        <dbReference type="EMBL" id="JAH39733.1"/>
    </source>
</evidence>
<proteinExistence type="predicted"/>
<accession>A0A0E9SGX7</accession>
<name>A0A0E9SGX7_ANGAN</name>
<dbReference type="EMBL" id="GBXM01068844">
    <property type="protein sequence ID" value="JAH39733.1"/>
    <property type="molecule type" value="Transcribed_RNA"/>
</dbReference>
<protein>
    <submittedName>
        <fullName evidence="1">Uncharacterized protein</fullName>
    </submittedName>
</protein>
<organism evidence="1">
    <name type="scientific">Anguilla anguilla</name>
    <name type="common">European freshwater eel</name>
    <name type="synonym">Muraena anguilla</name>
    <dbReference type="NCBI Taxonomy" id="7936"/>
    <lineage>
        <taxon>Eukaryota</taxon>
        <taxon>Metazoa</taxon>
        <taxon>Chordata</taxon>
        <taxon>Craniata</taxon>
        <taxon>Vertebrata</taxon>
        <taxon>Euteleostomi</taxon>
        <taxon>Actinopterygii</taxon>
        <taxon>Neopterygii</taxon>
        <taxon>Teleostei</taxon>
        <taxon>Anguilliformes</taxon>
        <taxon>Anguillidae</taxon>
        <taxon>Anguilla</taxon>
    </lineage>
</organism>
<reference evidence="1" key="1">
    <citation type="submission" date="2014-11" db="EMBL/GenBank/DDBJ databases">
        <authorList>
            <person name="Amaro Gonzalez C."/>
        </authorList>
    </citation>
    <scope>NUCLEOTIDE SEQUENCE</scope>
</reference>